<organism evidence="1 2">
    <name type="scientific">Vicia faba</name>
    <name type="common">Broad bean</name>
    <name type="synonym">Faba vulgaris</name>
    <dbReference type="NCBI Taxonomy" id="3906"/>
    <lineage>
        <taxon>Eukaryota</taxon>
        <taxon>Viridiplantae</taxon>
        <taxon>Streptophyta</taxon>
        <taxon>Embryophyta</taxon>
        <taxon>Tracheophyta</taxon>
        <taxon>Spermatophyta</taxon>
        <taxon>Magnoliopsida</taxon>
        <taxon>eudicotyledons</taxon>
        <taxon>Gunneridae</taxon>
        <taxon>Pentapetalae</taxon>
        <taxon>rosids</taxon>
        <taxon>fabids</taxon>
        <taxon>Fabales</taxon>
        <taxon>Fabaceae</taxon>
        <taxon>Papilionoideae</taxon>
        <taxon>50 kb inversion clade</taxon>
        <taxon>NPAAA clade</taxon>
        <taxon>Hologalegina</taxon>
        <taxon>IRL clade</taxon>
        <taxon>Fabeae</taxon>
        <taxon>Vicia</taxon>
    </lineage>
</organism>
<protein>
    <submittedName>
        <fullName evidence="1">Uncharacterized protein</fullName>
    </submittedName>
</protein>
<sequence length="299" mass="34903">MEDTLTMLADISEMNDSVDSLNGFKILLQQSQQLEHELQLIHTWTYWSDIFHDGCRFTLANIYCYFYDNAMARRFYFISKAGEVACVDQQQQCSRCGQFNYATNSGNINIVSKVSKYICLIVHASIVGTQELVRINDGKKKQAPNIYVPMDSYWFCMVLTANYFQVSKFCTSLVVASLHREHGDDRVVRSESLLKVVGENVVWFRNLELNFLKRRQFNLKCVRHNYENDFIYVLIFECQNFSVVVILYRKMINWGNVRDAKILIKWKALPLKHDSCDCSSLRTRMFEGEDIVTGITIKY</sequence>
<gene>
    <name evidence="1" type="ORF">VFH_III089240</name>
</gene>
<reference evidence="1 2" key="1">
    <citation type="submission" date="2023-01" db="EMBL/GenBank/DDBJ databases">
        <authorList>
            <person name="Kreplak J."/>
        </authorList>
    </citation>
    <scope>NUCLEOTIDE SEQUENCE [LARGE SCALE GENOMIC DNA]</scope>
</reference>
<accession>A0AAV1A2X4</accession>
<keyword evidence="2" id="KW-1185">Reference proteome</keyword>
<evidence type="ECO:0000313" key="2">
    <source>
        <dbReference type="Proteomes" id="UP001157006"/>
    </source>
</evidence>
<dbReference type="EMBL" id="OX451738">
    <property type="protein sequence ID" value="CAI8603507.1"/>
    <property type="molecule type" value="Genomic_DNA"/>
</dbReference>
<evidence type="ECO:0000313" key="1">
    <source>
        <dbReference type="EMBL" id="CAI8603507.1"/>
    </source>
</evidence>
<dbReference type="AlphaFoldDB" id="A0AAV1A2X4"/>
<dbReference type="Proteomes" id="UP001157006">
    <property type="component" value="Chromosome 3"/>
</dbReference>
<proteinExistence type="predicted"/>
<name>A0AAV1A2X4_VICFA</name>